<organism evidence="2 3">
    <name type="scientific">Ensete ventricosum</name>
    <name type="common">Abyssinian banana</name>
    <name type="synonym">Musa ensete</name>
    <dbReference type="NCBI Taxonomy" id="4639"/>
    <lineage>
        <taxon>Eukaryota</taxon>
        <taxon>Viridiplantae</taxon>
        <taxon>Streptophyta</taxon>
        <taxon>Embryophyta</taxon>
        <taxon>Tracheophyta</taxon>
        <taxon>Spermatophyta</taxon>
        <taxon>Magnoliopsida</taxon>
        <taxon>Liliopsida</taxon>
        <taxon>Zingiberales</taxon>
        <taxon>Musaceae</taxon>
        <taxon>Ensete</taxon>
    </lineage>
</organism>
<dbReference type="AlphaFoldDB" id="A0AAV8R5H5"/>
<evidence type="ECO:0000313" key="2">
    <source>
        <dbReference type="EMBL" id="KAJ8493649.1"/>
    </source>
</evidence>
<accession>A0AAV8R5H5</accession>
<dbReference type="Proteomes" id="UP001222027">
    <property type="component" value="Unassembled WGS sequence"/>
</dbReference>
<feature type="region of interest" description="Disordered" evidence="1">
    <location>
        <begin position="1"/>
        <end position="22"/>
    </location>
</feature>
<feature type="compositionally biased region" description="Pro residues" evidence="1">
    <location>
        <begin position="46"/>
        <end position="56"/>
    </location>
</feature>
<evidence type="ECO:0000313" key="3">
    <source>
        <dbReference type="Proteomes" id="UP001222027"/>
    </source>
</evidence>
<sequence>MSSTLLHFGGPTRELSSPSSPPIGVLVTELPIPLRRLPHHLRYPLQEPPSPPPPPHSLFSADTGRLHILPVAPDRLLSTVRPRQVHGCI</sequence>
<evidence type="ECO:0000256" key="1">
    <source>
        <dbReference type="SAM" id="MobiDB-lite"/>
    </source>
</evidence>
<dbReference type="EMBL" id="JAQQAF010000004">
    <property type="protein sequence ID" value="KAJ8493649.1"/>
    <property type="molecule type" value="Genomic_DNA"/>
</dbReference>
<keyword evidence="3" id="KW-1185">Reference proteome</keyword>
<comment type="caution">
    <text evidence="2">The sequence shown here is derived from an EMBL/GenBank/DDBJ whole genome shotgun (WGS) entry which is preliminary data.</text>
</comment>
<proteinExistence type="predicted"/>
<name>A0AAV8R5H5_ENSVE</name>
<protein>
    <submittedName>
        <fullName evidence="2">Uncharacterized protein</fullName>
    </submittedName>
</protein>
<gene>
    <name evidence="2" type="ORF">OPV22_015370</name>
</gene>
<feature type="region of interest" description="Disordered" evidence="1">
    <location>
        <begin position="42"/>
        <end position="61"/>
    </location>
</feature>
<reference evidence="2 3" key="1">
    <citation type="submission" date="2022-12" db="EMBL/GenBank/DDBJ databases">
        <title>Chromosome-scale assembly of the Ensete ventricosum genome.</title>
        <authorList>
            <person name="Dussert Y."/>
            <person name="Stocks J."/>
            <person name="Wendawek A."/>
            <person name="Woldeyes F."/>
            <person name="Nichols R.A."/>
            <person name="Borrell J.S."/>
        </authorList>
    </citation>
    <scope>NUCLEOTIDE SEQUENCE [LARGE SCALE GENOMIC DNA]</scope>
    <source>
        <strain evidence="3">cv. Maze</strain>
        <tissue evidence="2">Seeds</tissue>
    </source>
</reference>